<gene>
    <name evidence="1" type="ORF">PFLmoz3_02493</name>
</gene>
<dbReference type="Proteomes" id="UP000061348">
    <property type="component" value="Unassembled WGS sequence"/>
</dbReference>
<accession>A0A109LHY7</accession>
<evidence type="ECO:0000313" key="2">
    <source>
        <dbReference type="Proteomes" id="UP000061348"/>
    </source>
</evidence>
<proteinExistence type="predicted"/>
<dbReference type="EMBL" id="LCYA01000066">
    <property type="protein sequence ID" value="KWV87799.1"/>
    <property type="molecule type" value="Genomic_DNA"/>
</dbReference>
<comment type="caution">
    <text evidence="1">The sequence shown here is derived from an EMBL/GenBank/DDBJ whole genome shotgun (WGS) entry which is preliminary data.</text>
</comment>
<reference evidence="1 2" key="1">
    <citation type="submission" date="2015-05" db="EMBL/GenBank/DDBJ databases">
        <title>A genomic and transcriptomic approach to investigate the blue pigment phenotype in Pseudomonas fluorescens.</title>
        <authorList>
            <person name="Andreani N.A."/>
            <person name="Cardazzo B."/>
        </authorList>
    </citation>
    <scope>NUCLEOTIDE SEQUENCE [LARGE SCALE GENOMIC DNA]</scope>
    <source>
        <strain evidence="1 2">Ps_22</strain>
    </source>
</reference>
<evidence type="ECO:0000313" key="1">
    <source>
        <dbReference type="EMBL" id="KWV87799.1"/>
    </source>
</evidence>
<organism evidence="1 2">
    <name type="scientific">Pseudomonas fluorescens</name>
    <dbReference type="NCBI Taxonomy" id="294"/>
    <lineage>
        <taxon>Bacteria</taxon>
        <taxon>Pseudomonadati</taxon>
        <taxon>Pseudomonadota</taxon>
        <taxon>Gammaproteobacteria</taxon>
        <taxon>Pseudomonadales</taxon>
        <taxon>Pseudomonadaceae</taxon>
        <taxon>Pseudomonas</taxon>
    </lineage>
</organism>
<protein>
    <submittedName>
        <fullName evidence="1">Uncharacterized protein</fullName>
    </submittedName>
</protein>
<name>A0A109LHY7_PSEFL</name>
<sequence length="198" mass="20704">MQGVGGTAFVAEFAVVIVFDDDRAERNGAVQQGFAPRLAHGHAEGELVGRRHIDQTGAIRDLVDLQALFVDGNTGDAGAHRDEQLACGAVAGVFHRDQAAGFKHHAGKQVQRLLCPVGDYDIAGAAFDPTGKRDMPGDGFAQGGHAFWLAVKATVLGDATQRILGATPPFILGELVACRRATDKFVAQDLLAGGVAHG</sequence>
<dbReference type="AlphaFoldDB" id="A0A109LHY7"/>